<dbReference type="NCBIfam" id="TIGR01539">
    <property type="entry name" value="portal_lambda"/>
    <property type="match status" value="1"/>
</dbReference>
<name>A0ABW0GCD7_9PROT</name>
<accession>A0ABW0GCD7</accession>
<evidence type="ECO:0000313" key="2">
    <source>
        <dbReference type="EMBL" id="MFC5358251.1"/>
    </source>
</evidence>
<feature type="region of interest" description="Disordered" evidence="1">
    <location>
        <begin position="476"/>
        <end position="519"/>
    </location>
</feature>
<keyword evidence="3" id="KW-1185">Reference proteome</keyword>
<dbReference type="RefSeq" id="WP_376997968.1">
    <property type="nucleotide sequence ID" value="NZ_JBHSLC010000086.1"/>
</dbReference>
<evidence type="ECO:0000256" key="1">
    <source>
        <dbReference type="SAM" id="MobiDB-lite"/>
    </source>
</evidence>
<gene>
    <name evidence="2" type="ORF">ACFPMG_25010</name>
</gene>
<comment type="caution">
    <text evidence="2">The sequence shown here is derived from an EMBL/GenBank/DDBJ whole genome shotgun (WGS) entry which is preliminary data.</text>
</comment>
<dbReference type="EMBL" id="JBHSLC010000086">
    <property type="protein sequence ID" value="MFC5358251.1"/>
    <property type="molecule type" value="Genomic_DNA"/>
</dbReference>
<reference evidence="3" key="1">
    <citation type="journal article" date="2019" name="Int. J. Syst. Evol. Microbiol.">
        <title>The Global Catalogue of Microorganisms (GCM) 10K type strain sequencing project: providing services to taxonomists for standard genome sequencing and annotation.</title>
        <authorList>
            <consortium name="The Broad Institute Genomics Platform"/>
            <consortium name="The Broad Institute Genome Sequencing Center for Infectious Disease"/>
            <person name="Wu L."/>
            <person name="Ma J."/>
        </authorList>
    </citation>
    <scope>NUCLEOTIDE SEQUENCE [LARGE SCALE GENOMIC DNA]</scope>
    <source>
        <strain evidence="3">CCUG 58760</strain>
    </source>
</reference>
<dbReference type="Pfam" id="PF05136">
    <property type="entry name" value="Phage_portal_2"/>
    <property type="match status" value="1"/>
</dbReference>
<sequence>MRNAVQILDRHGNPMPVPRRRAASDTSYDGASMTSRELASWQVLATSADAELLPELSTLVARSRDLSRNNGIASSGIQAILDNVVGIGLRLNSTPDYRALGKDKAWADAWSASVEAKWRAWAETTDCDAARTLNFAGLTMQVARAGLLNGEGLALPHWLPSRDRKYATSIQLVEADRLSNPLGQQDSATLRGGIEIDRYGAPRAYWVRNSHPGDLLTWDPGLYQWTKVPAFTHWGRRQVIHVHDRERTGQSRGKPLLSSVLAQFKTLDHYSKAELQAAVVNAMIAAFIKSTESIDDLKELFGGPDEYLAARAEHAVRLKAGAVLPLFPGDEVQPFTPARPAAAFDAFTKSVLRHISAGLNIPYEILMKDFTQTNYSSARAALLEAWRFFNGRRQWLGTYWASPVFDLWLEEAVNLGEVEAPDFYQNRYAYSRCRWIGAGKGWVDPVKEAQAAKLRMEIGVSTLEDECAEQGKDWREVMEQQASEQAERRRLGLLLPAQATKPNSAAGDQPAPDDQTGDE</sequence>
<dbReference type="Proteomes" id="UP001596166">
    <property type="component" value="Unassembled WGS sequence"/>
</dbReference>
<evidence type="ECO:0000313" key="3">
    <source>
        <dbReference type="Proteomes" id="UP001596166"/>
    </source>
</evidence>
<dbReference type="InterPro" id="IPR006429">
    <property type="entry name" value="Phage_lambda_portal"/>
</dbReference>
<feature type="region of interest" description="Disordered" evidence="1">
    <location>
        <begin position="1"/>
        <end position="29"/>
    </location>
</feature>
<protein>
    <submittedName>
        <fullName evidence="2">Phage portal protein</fullName>
    </submittedName>
</protein>
<proteinExistence type="predicted"/>
<organism evidence="2 3">
    <name type="scientific">Azospirillum himalayense</name>
    <dbReference type="NCBI Taxonomy" id="654847"/>
    <lineage>
        <taxon>Bacteria</taxon>
        <taxon>Pseudomonadati</taxon>
        <taxon>Pseudomonadota</taxon>
        <taxon>Alphaproteobacteria</taxon>
        <taxon>Rhodospirillales</taxon>
        <taxon>Azospirillaceae</taxon>
        <taxon>Azospirillum</taxon>
    </lineage>
</organism>